<evidence type="ECO:0000256" key="2">
    <source>
        <dbReference type="SAM" id="Phobius"/>
    </source>
</evidence>
<evidence type="ECO:0000313" key="5">
    <source>
        <dbReference type="Proteomes" id="UP001501410"/>
    </source>
</evidence>
<keyword evidence="5" id="KW-1185">Reference proteome</keyword>
<dbReference type="PANTHER" id="PTHR30576:SF0">
    <property type="entry name" value="UNDECAPRENYL-PHOSPHATE N-ACETYLGALACTOSAMINYL 1-PHOSPHATE TRANSFERASE-RELATED"/>
    <property type="match status" value="1"/>
</dbReference>
<accession>A0ABP8MFV0</accession>
<dbReference type="InterPro" id="IPR003362">
    <property type="entry name" value="Bact_transf"/>
</dbReference>
<gene>
    <name evidence="4" type="ORF">GCM10023092_00450</name>
</gene>
<dbReference type="Pfam" id="PF02397">
    <property type="entry name" value="Bac_transf"/>
    <property type="match status" value="1"/>
</dbReference>
<dbReference type="Proteomes" id="UP001501410">
    <property type="component" value="Unassembled WGS sequence"/>
</dbReference>
<organism evidence="4 5">
    <name type="scientific">Rurimicrobium arvi</name>
    <dbReference type="NCBI Taxonomy" id="2049916"/>
    <lineage>
        <taxon>Bacteria</taxon>
        <taxon>Pseudomonadati</taxon>
        <taxon>Bacteroidota</taxon>
        <taxon>Chitinophagia</taxon>
        <taxon>Chitinophagales</taxon>
        <taxon>Chitinophagaceae</taxon>
        <taxon>Rurimicrobium</taxon>
    </lineage>
</organism>
<keyword evidence="2" id="KW-1133">Transmembrane helix</keyword>
<protein>
    <recommendedName>
        <fullName evidence="3">Bacterial sugar transferase domain-containing protein</fullName>
    </recommendedName>
</protein>
<keyword evidence="2" id="KW-0472">Membrane</keyword>
<proteinExistence type="inferred from homology"/>
<dbReference type="EMBL" id="BAABEZ010000001">
    <property type="protein sequence ID" value="GAA4448250.1"/>
    <property type="molecule type" value="Genomic_DNA"/>
</dbReference>
<dbReference type="PANTHER" id="PTHR30576">
    <property type="entry name" value="COLANIC BIOSYNTHESIS UDP-GLUCOSE LIPID CARRIER TRANSFERASE"/>
    <property type="match status" value="1"/>
</dbReference>
<keyword evidence="2" id="KW-0812">Transmembrane</keyword>
<evidence type="ECO:0000256" key="1">
    <source>
        <dbReference type="ARBA" id="ARBA00006464"/>
    </source>
</evidence>
<reference evidence="5" key="1">
    <citation type="journal article" date="2019" name="Int. J. Syst. Evol. Microbiol.">
        <title>The Global Catalogue of Microorganisms (GCM) 10K type strain sequencing project: providing services to taxonomists for standard genome sequencing and annotation.</title>
        <authorList>
            <consortium name="The Broad Institute Genomics Platform"/>
            <consortium name="The Broad Institute Genome Sequencing Center for Infectious Disease"/>
            <person name="Wu L."/>
            <person name="Ma J."/>
        </authorList>
    </citation>
    <scope>NUCLEOTIDE SEQUENCE [LARGE SCALE GENOMIC DNA]</scope>
    <source>
        <strain evidence="5">JCM 31921</strain>
    </source>
</reference>
<sequence length="244" mass="28027">MYEMSYTPGQILPKQSIELQIKMTHFKIHQMAKRAFDIVFSLLVIVIVFPIVFPIVFIAIKLEGKGSIFFIQKRNGLNNSVFDCIKFRTMVKNAHADTKAAVTNDDRITRVGKFLRNSSIDELPQFINVLKGDMSVVGPRPHMISDNEKFEKIATNYQQRHLVKPGITGLAQINGYKGHVNTVQDVKARTIIDLKYVQNQSFWLDITIIWGTIKLMVGDTILHLRNERKDRRTLNERGLSEPEE</sequence>
<feature type="domain" description="Bacterial sugar transferase" evidence="3">
    <location>
        <begin position="33"/>
        <end position="217"/>
    </location>
</feature>
<evidence type="ECO:0000259" key="3">
    <source>
        <dbReference type="Pfam" id="PF02397"/>
    </source>
</evidence>
<comment type="caution">
    <text evidence="4">The sequence shown here is derived from an EMBL/GenBank/DDBJ whole genome shotgun (WGS) entry which is preliminary data.</text>
</comment>
<comment type="similarity">
    <text evidence="1">Belongs to the bacterial sugar transferase family.</text>
</comment>
<evidence type="ECO:0000313" key="4">
    <source>
        <dbReference type="EMBL" id="GAA4448250.1"/>
    </source>
</evidence>
<name>A0ABP8MFV0_9BACT</name>
<feature type="transmembrane region" description="Helical" evidence="2">
    <location>
        <begin position="38"/>
        <end position="60"/>
    </location>
</feature>